<evidence type="ECO:0000256" key="3">
    <source>
        <dbReference type="ARBA" id="ARBA00022843"/>
    </source>
</evidence>
<dbReference type="GO" id="GO:0031625">
    <property type="term" value="F:ubiquitin protein ligase binding"/>
    <property type="evidence" value="ECO:0007669"/>
    <property type="project" value="InterPro"/>
</dbReference>
<feature type="domain" description="Cullin family profile" evidence="6">
    <location>
        <begin position="226"/>
        <end position="462"/>
    </location>
</feature>
<dbReference type="SUPFAM" id="SSF46785">
    <property type="entry name" value="Winged helix' DNA-binding domain"/>
    <property type="match status" value="1"/>
</dbReference>
<dbReference type="SMART" id="SM00182">
    <property type="entry name" value="CULLIN"/>
    <property type="match status" value="1"/>
</dbReference>
<dbReference type="Pfam" id="PF00888">
    <property type="entry name" value="Cullin"/>
    <property type="match status" value="1"/>
</dbReference>
<proteinExistence type="inferred from homology"/>
<dbReference type="AlphaFoldDB" id="A0A1R1PR73"/>
<accession>A0A1R1PR73</accession>
<evidence type="ECO:0000256" key="2">
    <source>
        <dbReference type="ARBA" id="ARBA00022499"/>
    </source>
</evidence>
<sequence>MRNEEIIEAEPIKIFVDSCVEIGAKEAATEAQTLERYRFRFEQPLIKASKEYYDRESRTYMSTHTVVEYMSRAKYRIESEERRIKQVIHSTTLGLVMETIEVSYVSNHLEKMEAESMILLGNQQYDDLRNMYFLLTRVPTGLQVVRLMFLGYVKTKGLASVEQLQPEKDGSVDPSAYVGALFGVYETFADVCKTVFSQDSGLVASLDQACKEYINSNAVTNRPGPQSPELLTKYIDSLLKKGSKVSDDAELELKLNQVVTIFKYLEDKDSFQTFYRRSLAKRLVNELSTSFDAEQKIISKFKDVCGFDFTHKLARMFNDIELNNELNTQFRTKMTRSLPFDFSAKVFNTAAWPLTMAPYCANFIVPQALTEAVNGYTDFYTDRHKGRKLNWLWQFSKAEVKITLPNNTDPKRMTYMFSVSVFQLAIMQLLNSSSTRTITIQSILDSTKLPYNIIESSLSTFIKSRLVVILDPATKKPTDGTLSSSSLLKLNTAFRSKRLRINLNAPIKADQKKESLETSQAIADSRNILIQATIVRIMKTRKTLSHTMLVTETIAHLTSRFKPTILEIRKGIDTLLEKEFIERASGSKDQYNYLA</sequence>
<dbReference type="Pfam" id="PF26557">
    <property type="entry name" value="Cullin_AB"/>
    <property type="match status" value="1"/>
</dbReference>
<dbReference type="InterPro" id="IPR045093">
    <property type="entry name" value="Cullin"/>
</dbReference>
<dbReference type="Proteomes" id="UP000188320">
    <property type="component" value="Unassembled WGS sequence"/>
</dbReference>
<keyword evidence="2" id="KW-1017">Isopeptide bond</keyword>
<dbReference type="InterPro" id="IPR019559">
    <property type="entry name" value="Cullin_neddylation_domain"/>
</dbReference>
<gene>
    <name evidence="7" type="ORF">AX774_g3044</name>
</gene>
<dbReference type="InterPro" id="IPR036388">
    <property type="entry name" value="WH-like_DNA-bd_sf"/>
</dbReference>
<dbReference type="InterPro" id="IPR016159">
    <property type="entry name" value="Cullin_repeat-like_dom_sf"/>
</dbReference>
<dbReference type="FunFam" id="1.10.10.10:FF:000014">
    <property type="entry name" value="Cullin 1"/>
    <property type="match status" value="1"/>
</dbReference>
<evidence type="ECO:0000256" key="4">
    <source>
        <dbReference type="PROSITE-ProRule" id="PRU00330"/>
    </source>
</evidence>
<dbReference type="SUPFAM" id="SSF74788">
    <property type="entry name" value="Cullin repeat-like"/>
    <property type="match status" value="1"/>
</dbReference>
<dbReference type="EMBL" id="LSSK01000405">
    <property type="protein sequence ID" value="OMH83458.1"/>
    <property type="molecule type" value="Genomic_DNA"/>
</dbReference>
<dbReference type="InterPro" id="IPR036390">
    <property type="entry name" value="WH_DNA-bd_sf"/>
</dbReference>
<evidence type="ECO:0000256" key="5">
    <source>
        <dbReference type="RuleBase" id="RU003829"/>
    </source>
</evidence>
<dbReference type="InterPro" id="IPR016158">
    <property type="entry name" value="Cullin_homology"/>
</dbReference>
<dbReference type="SMART" id="SM00884">
    <property type="entry name" value="Cullin_Nedd8"/>
    <property type="match status" value="1"/>
</dbReference>
<dbReference type="Pfam" id="PF10557">
    <property type="entry name" value="Cullin_Nedd8"/>
    <property type="match status" value="1"/>
</dbReference>
<dbReference type="InterPro" id="IPR001373">
    <property type="entry name" value="Cullin_N"/>
</dbReference>
<evidence type="ECO:0000259" key="6">
    <source>
        <dbReference type="PROSITE" id="PS50069"/>
    </source>
</evidence>
<dbReference type="PROSITE" id="PS50069">
    <property type="entry name" value="CULLIN_2"/>
    <property type="match status" value="1"/>
</dbReference>
<dbReference type="Gene3D" id="1.10.10.10">
    <property type="entry name" value="Winged helix-like DNA-binding domain superfamily/Winged helix DNA-binding domain"/>
    <property type="match status" value="1"/>
</dbReference>
<dbReference type="SUPFAM" id="SSF75632">
    <property type="entry name" value="Cullin homology domain"/>
    <property type="match status" value="1"/>
</dbReference>
<evidence type="ECO:0000256" key="1">
    <source>
        <dbReference type="ARBA" id="ARBA00006019"/>
    </source>
</evidence>
<protein>
    <submittedName>
        <fullName evidence="7">Cullin-1</fullName>
    </submittedName>
</protein>
<dbReference type="InterPro" id="IPR036317">
    <property type="entry name" value="Cullin_homology_sf"/>
</dbReference>
<keyword evidence="8" id="KW-1185">Reference proteome</keyword>
<reference evidence="8" key="1">
    <citation type="submission" date="2017-01" db="EMBL/GenBank/DDBJ databases">
        <authorList>
            <person name="Wang Y."/>
            <person name="White M."/>
            <person name="Kvist S."/>
            <person name="Moncalvo J.-M."/>
        </authorList>
    </citation>
    <scope>NUCLEOTIDE SEQUENCE [LARGE SCALE GENOMIC DNA]</scope>
    <source>
        <strain evidence="8">COL-18-3</strain>
    </source>
</reference>
<dbReference type="FunFam" id="1.20.1310.10:FF:000002">
    <property type="entry name" value="cullin-3 isoform X1"/>
    <property type="match status" value="1"/>
</dbReference>
<dbReference type="PANTHER" id="PTHR11932">
    <property type="entry name" value="CULLIN"/>
    <property type="match status" value="1"/>
</dbReference>
<dbReference type="OrthoDB" id="27073at2759"/>
<dbReference type="Gene3D" id="1.20.1310.10">
    <property type="entry name" value="Cullin Repeats"/>
    <property type="match status" value="3"/>
</dbReference>
<evidence type="ECO:0000313" key="7">
    <source>
        <dbReference type="EMBL" id="OMH83458.1"/>
    </source>
</evidence>
<name>A0A1R1PR73_ZANCU</name>
<dbReference type="GO" id="GO:0006511">
    <property type="term" value="P:ubiquitin-dependent protein catabolic process"/>
    <property type="evidence" value="ECO:0007669"/>
    <property type="project" value="InterPro"/>
</dbReference>
<organism evidence="7 8">
    <name type="scientific">Zancudomyces culisetae</name>
    <name type="common">Gut fungus</name>
    <name type="synonym">Smittium culisetae</name>
    <dbReference type="NCBI Taxonomy" id="1213189"/>
    <lineage>
        <taxon>Eukaryota</taxon>
        <taxon>Fungi</taxon>
        <taxon>Fungi incertae sedis</taxon>
        <taxon>Zoopagomycota</taxon>
        <taxon>Kickxellomycotina</taxon>
        <taxon>Harpellomycetes</taxon>
        <taxon>Harpellales</taxon>
        <taxon>Legeriomycetaceae</taxon>
        <taxon>Zancudomyces</taxon>
    </lineage>
</organism>
<comment type="similarity">
    <text evidence="1 4 5">Belongs to the cullin family.</text>
</comment>
<evidence type="ECO:0000313" key="8">
    <source>
        <dbReference type="Proteomes" id="UP000188320"/>
    </source>
</evidence>
<keyword evidence="3" id="KW-0832">Ubl conjugation</keyword>
<dbReference type="Gene3D" id="3.30.230.130">
    <property type="entry name" value="Cullin, Chain C, Domain 2"/>
    <property type="match status" value="1"/>
</dbReference>
<comment type="caution">
    <text evidence="7">The sequence shown here is derived from an EMBL/GenBank/DDBJ whole genome shotgun (WGS) entry which is preliminary data.</text>
</comment>
<dbReference type="InterPro" id="IPR059120">
    <property type="entry name" value="Cullin-like_AB"/>
</dbReference>